<dbReference type="EMBL" id="DXBB01000081">
    <property type="protein sequence ID" value="HIZ73118.1"/>
    <property type="molecule type" value="Genomic_DNA"/>
</dbReference>
<evidence type="ECO:0000259" key="1">
    <source>
        <dbReference type="Pfam" id="PF01636"/>
    </source>
</evidence>
<sequence>MALGETELASLFLQLADGAQLLKGEPRFLPCRREEDGSIYEDVWDVFLGKEGPAAACAPQLGDGALGGQAHFILKRAKDHEAEIYRTFLSPAKSYAPRLWASAERGGDTFLLLEYVEGENLQRATMRKLAAAINSLRAMQDEYWGSSSTVGLSFETSFASLKKRRQYLLSPLLERHFDEFLSLYEVLPKTLCHADLLPFNLIVCRNEERAVLLDWEAGGILPYPESLARLIAHGRTHGELFRMTPRQRACAAEMYYARFASRHGISHREFARALSYFVFAETCEWVFLGNRHGRGECPYYAPYFRAALRMARILDRGELLF</sequence>
<gene>
    <name evidence="2" type="ORF">H9964_06025</name>
</gene>
<organism evidence="2 3">
    <name type="scientific">Candidatus Gallimonas intestinavium</name>
    <dbReference type="NCBI Taxonomy" id="2838603"/>
    <lineage>
        <taxon>Bacteria</taxon>
        <taxon>Bacillati</taxon>
        <taxon>Bacillota</taxon>
        <taxon>Clostridia</taxon>
        <taxon>Candidatus Gallimonas</taxon>
    </lineage>
</organism>
<accession>A0A9D2K0B6</accession>
<name>A0A9D2K0B6_9FIRM</name>
<dbReference type="SUPFAM" id="SSF56112">
    <property type="entry name" value="Protein kinase-like (PK-like)"/>
    <property type="match status" value="1"/>
</dbReference>
<evidence type="ECO:0000313" key="3">
    <source>
        <dbReference type="Proteomes" id="UP000824102"/>
    </source>
</evidence>
<reference evidence="2" key="1">
    <citation type="journal article" date="2021" name="PeerJ">
        <title>Extensive microbial diversity within the chicken gut microbiome revealed by metagenomics and culture.</title>
        <authorList>
            <person name="Gilroy R."/>
            <person name="Ravi A."/>
            <person name="Getino M."/>
            <person name="Pursley I."/>
            <person name="Horton D.L."/>
            <person name="Alikhan N.F."/>
            <person name="Baker D."/>
            <person name="Gharbi K."/>
            <person name="Hall N."/>
            <person name="Watson M."/>
            <person name="Adriaenssens E.M."/>
            <person name="Foster-Nyarko E."/>
            <person name="Jarju S."/>
            <person name="Secka A."/>
            <person name="Antonio M."/>
            <person name="Oren A."/>
            <person name="Chaudhuri R.R."/>
            <person name="La Ragione R."/>
            <person name="Hildebrand F."/>
            <person name="Pallen M.J."/>
        </authorList>
    </citation>
    <scope>NUCLEOTIDE SEQUENCE</scope>
    <source>
        <strain evidence="2">ChiW7-2402</strain>
    </source>
</reference>
<dbReference type="AlphaFoldDB" id="A0A9D2K0B6"/>
<dbReference type="InterPro" id="IPR011009">
    <property type="entry name" value="Kinase-like_dom_sf"/>
</dbReference>
<dbReference type="InterPro" id="IPR002575">
    <property type="entry name" value="Aminoglycoside_PTrfase"/>
</dbReference>
<dbReference type="Proteomes" id="UP000824102">
    <property type="component" value="Unassembled WGS sequence"/>
</dbReference>
<comment type="caution">
    <text evidence="2">The sequence shown here is derived from an EMBL/GenBank/DDBJ whole genome shotgun (WGS) entry which is preliminary data.</text>
</comment>
<feature type="domain" description="Aminoglycoside phosphotransferase" evidence="1">
    <location>
        <begin position="74"/>
        <end position="233"/>
    </location>
</feature>
<reference evidence="2" key="2">
    <citation type="submission" date="2021-04" db="EMBL/GenBank/DDBJ databases">
        <authorList>
            <person name="Gilroy R."/>
        </authorList>
    </citation>
    <scope>NUCLEOTIDE SEQUENCE</scope>
    <source>
        <strain evidence="2">ChiW7-2402</strain>
    </source>
</reference>
<proteinExistence type="predicted"/>
<evidence type="ECO:0000313" key="2">
    <source>
        <dbReference type="EMBL" id="HIZ73118.1"/>
    </source>
</evidence>
<dbReference type="Gene3D" id="3.90.1200.10">
    <property type="match status" value="1"/>
</dbReference>
<protein>
    <submittedName>
        <fullName evidence="2">Phosphotransferase</fullName>
    </submittedName>
</protein>
<dbReference type="Pfam" id="PF01636">
    <property type="entry name" value="APH"/>
    <property type="match status" value="1"/>
</dbReference>